<keyword evidence="4" id="KW-0411">Iron-sulfur</keyword>
<dbReference type="PANTHER" id="PTHR21496">
    <property type="entry name" value="FERREDOXIN-RELATED"/>
    <property type="match status" value="1"/>
</dbReference>
<evidence type="ECO:0000313" key="7">
    <source>
        <dbReference type="Proteomes" id="UP001597182"/>
    </source>
</evidence>
<dbReference type="GO" id="GO:0008695">
    <property type="term" value="F:3-phenylpropionate dioxygenase activity"/>
    <property type="evidence" value="ECO:0007669"/>
    <property type="project" value="UniProtKB-EC"/>
</dbReference>
<evidence type="ECO:0000259" key="5">
    <source>
        <dbReference type="PROSITE" id="PS51296"/>
    </source>
</evidence>
<keyword evidence="2" id="KW-0479">Metal-binding</keyword>
<dbReference type="EC" id="1.14.12.19" evidence="6"/>
<evidence type="ECO:0000256" key="4">
    <source>
        <dbReference type="ARBA" id="ARBA00023014"/>
    </source>
</evidence>
<dbReference type="InterPro" id="IPR036922">
    <property type="entry name" value="Rieske_2Fe-2S_sf"/>
</dbReference>
<evidence type="ECO:0000256" key="1">
    <source>
        <dbReference type="ARBA" id="ARBA00022714"/>
    </source>
</evidence>
<organism evidence="6 7">
    <name type="scientific">Pseudonocardia benzenivorans</name>
    <dbReference type="NCBI Taxonomy" id="228005"/>
    <lineage>
        <taxon>Bacteria</taxon>
        <taxon>Bacillati</taxon>
        <taxon>Actinomycetota</taxon>
        <taxon>Actinomycetes</taxon>
        <taxon>Pseudonocardiales</taxon>
        <taxon>Pseudonocardiaceae</taxon>
        <taxon>Pseudonocardia</taxon>
    </lineage>
</organism>
<dbReference type="InterPro" id="IPR017941">
    <property type="entry name" value="Rieske_2Fe-2S"/>
</dbReference>
<accession>A0ABW3VQJ7</accession>
<dbReference type="Pfam" id="PF00355">
    <property type="entry name" value="Rieske"/>
    <property type="match status" value="1"/>
</dbReference>
<dbReference type="CDD" id="cd03528">
    <property type="entry name" value="Rieske_RO_ferredoxin"/>
    <property type="match status" value="1"/>
</dbReference>
<dbReference type="RefSeq" id="WP_379653296.1">
    <property type="nucleotide sequence ID" value="NZ_JBHTMB010000287.1"/>
</dbReference>
<keyword evidence="6" id="KW-0223">Dioxygenase</keyword>
<dbReference type="Proteomes" id="UP001597182">
    <property type="component" value="Unassembled WGS sequence"/>
</dbReference>
<evidence type="ECO:0000313" key="6">
    <source>
        <dbReference type="EMBL" id="MFD1237406.1"/>
    </source>
</evidence>
<comment type="caution">
    <text evidence="6">The sequence shown here is derived from an EMBL/GenBank/DDBJ whole genome shotgun (WGS) entry which is preliminary data.</text>
</comment>
<name>A0ABW3VQJ7_9PSEU</name>
<evidence type="ECO:0000256" key="3">
    <source>
        <dbReference type="ARBA" id="ARBA00023004"/>
    </source>
</evidence>
<sequence>MAWVRACGVGEIDPGEAVRVEADPPVAVFNVDGEFLATADTCTHAESPLSDGYISGYEVECAWHFAKFCLRTGKALTLPATTGLATYATRVEDDTVFVDI</sequence>
<keyword evidence="7" id="KW-1185">Reference proteome</keyword>
<evidence type="ECO:0000256" key="2">
    <source>
        <dbReference type="ARBA" id="ARBA00022723"/>
    </source>
</evidence>
<keyword evidence="3" id="KW-0408">Iron</keyword>
<dbReference type="EMBL" id="JBHTMB010000287">
    <property type="protein sequence ID" value="MFD1237406.1"/>
    <property type="molecule type" value="Genomic_DNA"/>
</dbReference>
<reference evidence="7" key="1">
    <citation type="journal article" date="2019" name="Int. J. Syst. Evol. Microbiol.">
        <title>The Global Catalogue of Microorganisms (GCM) 10K type strain sequencing project: providing services to taxonomists for standard genome sequencing and annotation.</title>
        <authorList>
            <consortium name="The Broad Institute Genomics Platform"/>
            <consortium name="The Broad Institute Genome Sequencing Center for Infectious Disease"/>
            <person name="Wu L."/>
            <person name="Ma J."/>
        </authorList>
    </citation>
    <scope>NUCLEOTIDE SEQUENCE [LARGE SCALE GENOMIC DNA]</scope>
    <source>
        <strain evidence="7">CCUG 49018</strain>
    </source>
</reference>
<dbReference type="PROSITE" id="PS51296">
    <property type="entry name" value="RIESKE"/>
    <property type="match status" value="1"/>
</dbReference>
<keyword evidence="6" id="KW-0560">Oxidoreductase</keyword>
<feature type="domain" description="Rieske" evidence="5">
    <location>
        <begin position="4"/>
        <end position="98"/>
    </location>
</feature>
<dbReference type="Gene3D" id="2.102.10.10">
    <property type="entry name" value="Rieske [2Fe-2S] iron-sulphur domain"/>
    <property type="match status" value="1"/>
</dbReference>
<proteinExistence type="predicted"/>
<dbReference type="SUPFAM" id="SSF50022">
    <property type="entry name" value="ISP domain"/>
    <property type="match status" value="1"/>
</dbReference>
<dbReference type="PANTHER" id="PTHR21496:SF23">
    <property type="entry name" value="3-PHENYLPROPIONATE_CINNAMIC ACID DIOXYGENASE FERREDOXIN SUBUNIT"/>
    <property type="match status" value="1"/>
</dbReference>
<keyword evidence="1" id="KW-0001">2Fe-2S</keyword>
<protein>
    <submittedName>
        <fullName evidence="6">Bifunctional 3-phenylpropionate/cinnamic acid dioxygenase ferredoxin subunit</fullName>
        <ecNumber evidence="6">1.14.12.19</ecNumber>
    </submittedName>
</protein>
<gene>
    <name evidence="6" type="ORF">ACFQ34_29335</name>
</gene>
<dbReference type="NCBIfam" id="NF007422">
    <property type="entry name" value="PRK09965.1"/>
    <property type="match status" value="1"/>
</dbReference>